<evidence type="ECO:0000313" key="1">
    <source>
        <dbReference type="EMBL" id="KAF4671940.1"/>
    </source>
</evidence>
<name>A0A7J6ML60_PERCH</name>
<evidence type="ECO:0000313" key="2">
    <source>
        <dbReference type="Proteomes" id="UP000591131"/>
    </source>
</evidence>
<organism evidence="1 2">
    <name type="scientific">Perkinsus chesapeaki</name>
    <name type="common">Clam parasite</name>
    <name type="synonym">Perkinsus andrewsi</name>
    <dbReference type="NCBI Taxonomy" id="330153"/>
    <lineage>
        <taxon>Eukaryota</taxon>
        <taxon>Sar</taxon>
        <taxon>Alveolata</taxon>
        <taxon>Perkinsozoa</taxon>
        <taxon>Perkinsea</taxon>
        <taxon>Perkinsida</taxon>
        <taxon>Perkinsidae</taxon>
        <taxon>Perkinsus</taxon>
    </lineage>
</organism>
<dbReference type="Proteomes" id="UP000591131">
    <property type="component" value="Unassembled WGS sequence"/>
</dbReference>
<dbReference type="AlphaFoldDB" id="A0A7J6ML60"/>
<accession>A0A7J6ML60</accession>
<gene>
    <name evidence="1" type="ORF">FOL47_001094</name>
</gene>
<proteinExistence type="predicted"/>
<dbReference type="EMBL" id="JAAPAO010000124">
    <property type="protein sequence ID" value="KAF4671940.1"/>
    <property type="molecule type" value="Genomic_DNA"/>
</dbReference>
<comment type="caution">
    <text evidence="1">The sequence shown here is derived from an EMBL/GenBank/DDBJ whole genome shotgun (WGS) entry which is preliminary data.</text>
</comment>
<protein>
    <submittedName>
        <fullName evidence="1">Uncharacterized protein</fullName>
    </submittedName>
</protein>
<keyword evidence="2" id="KW-1185">Reference proteome</keyword>
<reference evidence="1 2" key="1">
    <citation type="submission" date="2020-04" db="EMBL/GenBank/DDBJ databases">
        <title>Perkinsus chesapeaki whole genome sequence.</title>
        <authorList>
            <person name="Bogema D.R."/>
        </authorList>
    </citation>
    <scope>NUCLEOTIDE SEQUENCE [LARGE SCALE GENOMIC DNA]</scope>
    <source>
        <strain evidence="1">ATCC PRA-425</strain>
    </source>
</reference>
<sequence length="351" mass="38804">MAPIARTSIVLLCLVGSDGKAFKALKSALTGKPQQKDIKVKVEILPVFFDGLLMSRQRKGHCVLTAKHLGGGGALGGAQETSSPWEASVAAKLDKETKKYALDYVTYGERTFVQEAGRQGKKPVTKSIRSSLSWFFEPTITGDYMGGNRESEDLTCEESIIKWGKDIRTHGGISNIRNVKKEEERRESIDRSVLAIAQDIWSATLSREKDHRTVSVSQSIATQEPPLESTIDFVLLEEDRVSYIVFSHDSEKAINIPLKFENVDEMRRQAINLKEEGSIARSPVTVQKAIEWGILDNKYTTLTNDAKGRLLIAIASGWHDTLGPKRATAHSDNSNSISESGEWVIVDKESA</sequence>